<gene>
    <name evidence="1" type="ORF">GRG538_LOCUS20049</name>
    <name evidence="2" type="ORF">QYT958_LOCUS19533</name>
</gene>
<comment type="caution">
    <text evidence="1">The sequence shown here is derived from an EMBL/GenBank/DDBJ whole genome shotgun (WGS) entry which is preliminary data.</text>
</comment>
<accession>A0A818JQX7</accession>
<dbReference type="EMBL" id="CAJNYT010003297">
    <property type="protein sequence ID" value="CAF3547081.1"/>
    <property type="molecule type" value="Genomic_DNA"/>
</dbReference>
<proteinExistence type="predicted"/>
<dbReference type="Proteomes" id="UP000663848">
    <property type="component" value="Unassembled WGS sequence"/>
</dbReference>
<dbReference type="Proteomes" id="UP000663872">
    <property type="component" value="Unassembled WGS sequence"/>
</dbReference>
<dbReference type="AlphaFoldDB" id="A0A818JQX7"/>
<name>A0A818JQX7_9BILA</name>
<sequence length="456" mass="53598">MDLILGQVHNIPLIVANGYSNTSWEDYLNGANVVLAPCIEPHCEIECMTLYPDFTSKQNLDTYSLSEEERQHISIDAGTDKLVNDMINEYPVPKICPYRASDITSEQQPTNTTVEYFPLAFGFNEHYLFNTNPTKVSFNRNVMYVNQMCLPKKSKDFSDLLPGRGETYGFRFGEELEYRRIYSSVYYAITMMKGGWDCNRHYEILSSGTMPYFDDLENAGSFMLVHLPKTLLLEARAIIGVRRDHMKIDHRQFNLTQYRLLLHRVLYYTKYRLTTRKLAEYILKTIHYPRSINHSILLIAHQVPDYMKELMLHGFTQIFGSSLHVYNSPRYLYSYPKHKQWTFNNTKEYYAEELYGFGYGYALSLRKYAKLHERDKRDLTNETVVENIKNNRYTLIIFGSILRSNHLFPLVARHYYKSRIVVIDGEDKLKSIKRSEYARLASYFLREIPDKCGDFT</sequence>
<evidence type="ECO:0000313" key="3">
    <source>
        <dbReference type="Proteomes" id="UP000663872"/>
    </source>
</evidence>
<protein>
    <submittedName>
        <fullName evidence="1">Uncharacterized protein</fullName>
    </submittedName>
</protein>
<organism evidence="1 3">
    <name type="scientific">Rotaria socialis</name>
    <dbReference type="NCBI Taxonomy" id="392032"/>
    <lineage>
        <taxon>Eukaryota</taxon>
        <taxon>Metazoa</taxon>
        <taxon>Spiralia</taxon>
        <taxon>Gnathifera</taxon>
        <taxon>Rotifera</taxon>
        <taxon>Eurotatoria</taxon>
        <taxon>Bdelloidea</taxon>
        <taxon>Philodinida</taxon>
        <taxon>Philodinidae</taxon>
        <taxon>Rotaria</taxon>
    </lineage>
</organism>
<evidence type="ECO:0000313" key="2">
    <source>
        <dbReference type="EMBL" id="CAF4730341.1"/>
    </source>
</evidence>
<evidence type="ECO:0000313" key="1">
    <source>
        <dbReference type="EMBL" id="CAF3547081.1"/>
    </source>
</evidence>
<reference evidence="1" key="1">
    <citation type="submission" date="2021-02" db="EMBL/GenBank/DDBJ databases">
        <authorList>
            <person name="Nowell W R."/>
        </authorList>
    </citation>
    <scope>NUCLEOTIDE SEQUENCE</scope>
</reference>
<dbReference type="EMBL" id="CAJOBR010003248">
    <property type="protein sequence ID" value="CAF4730341.1"/>
    <property type="molecule type" value="Genomic_DNA"/>
</dbReference>